<evidence type="ECO:0000313" key="3">
    <source>
        <dbReference type="Proteomes" id="UP000284763"/>
    </source>
</evidence>
<dbReference type="EMBL" id="QZAB01000151">
    <property type="protein sequence ID" value="RQD89413.1"/>
    <property type="molecule type" value="Genomic_DNA"/>
</dbReference>
<dbReference type="Proteomes" id="UP000284763">
    <property type="component" value="Unassembled WGS sequence"/>
</dbReference>
<feature type="domain" description="DUF7479" evidence="1">
    <location>
        <begin position="96"/>
        <end position="153"/>
    </location>
</feature>
<comment type="caution">
    <text evidence="2">The sequence shown here is derived from an EMBL/GenBank/DDBJ whole genome shotgun (WGS) entry which is preliminary data.</text>
</comment>
<evidence type="ECO:0000259" key="1">
    <source>
        <dbReference type="Pfam" id="PF24292"/>
    </source>
</evidence>
<dbReference type="AlphaFoldDB" id="A0A424Z3Q5"/>
<accession>A0A424Z3Q5</accession>
<gene>
    <name evidence="2" type="ORF">D5R95_02240</name>
</gene>
<sequence>MDIKISEEVANLLKDNGLKAEEMEKVIKDAEESGKKLESKDGSKCLAKAEDDNLTCYALYSASNGGFSLDSGYAHKMKMVGPTGGEFNVEAADEADWICKKCNENAIEANVDMTYLGVTRPGNAIVCPKCGDMYLGEDMVPTIKGAEGILEEKRG</sequence>
<name>A0A424Z3Q5_9EURY</name>
<dbReference type="Pfam" id="PF24292">
    <property type="entry name" value="DUF7479"/>
    <property type="match status" value="1"/>
</dbReference>
<proteinExistence type="predicted"/>
<organism evidence="2 3">
    <name type="scientific">Methanosalsum natronophilum</name>
    <dbReference type="NCBI Taxonomy" id="768733"/>
    <lineage>
        <taxon>Archaea</taxon>
        <taxon>Methanobacteriati</taxon>
        <taxon>Methanobacteriota</taxon>
        <taxon>Stenosarchaea group</taxon>
        <taxon>Methanomicrobia</taxon>
        <taxon>Methanosarcinales</taxon>
        <taxon>Methanosarcinaceae</taxon>
        <taxon>Methanosalsum</taxon>
    </lineage>
</organism>
<dbReference type="InterPro" id="IPR055902">
    <property type="entry name" value="DUF7479"/>
</dbReference>
<evidence type="ECO:0000313" key="2">
    <source>
        <dbReference type="EMBL" id="RQD89413.1"/>
    </source>
</evidence>
<reference evidence="2 3" key="1">
    <citation type="submission" date="2018-08" db="EMBL/GenBank/DDBJ databases">
        <title>The metabolism and importance of syntrophic acetate oxidation coupled to methane or sulfide production in haloalkaline environments.</title>
        <authorList>
            <person name="Timmers P.H.A."/>
            <person name="Vavourakis C.D."/>
            <person name="Sorokin D.Y."/>
            <person name="Sinninghe Damste J.S."/>
            <person name="Muyzer G."/>
            <person name="Stams A.J.M."/>
            <person name="Plugge C.M."/>
        </authorList>
    </citation>
    <scope>NUCLEOTIDE SEQUENCE [LARGE SCALE GENOMIC DNA]</scope>
    <source>
        <strain evidence="2">MSAO_Arc3</strain>
    </source>
</reference>
<protein>
    <recommendedName>
        <fullName evidence="1">DUF7479 domain-containing protein</fullName>
    </recommendedName>
</protein>